<dbReference type="AlphaFoldDB" id="A0A1Z5JZ48"/>
<feature type="compositionally biased region" description="Polar residues" evidence="2">
    <location>
        <begin position="440"/>
        <end position="449"/>
    </location>
</feature>
<dbReference type="InterPro" id="IPR011992">
    <property type="entry name" value="EF-hand-dom_pair"/>
</dbReference>
<feature type="domain" description="EH" evidence="3">
    <location>
        <begin position="172"/>
        <end position="254"/>
    </location>
</feature>
<comment type="caution">
    <text evidence="4">The sequence shown here is derived from an EMBL/GenBank/DDBJ whole genome shotgun (WGS) entry which is preliminary data.</text>
</comment>
<feature type="region of interest" description="Disordered" evidence="2">
    <location>
        <begin position="257"/>
        <end position="503"/>
    </location>
</feature>
<feature type="coiled-coil region" evidence="1">
    <location>
        <begin position="562"/>
        <end position="596"/>
    </location>
</feature>
<feature type="compositionally biased region" description="Polar residues" evidence="2">
    <location>
        <begin position="257"/>
        <end position="271"/>
    </location>
</feature>
<dbReference type="GO" id="GO:0016197">
    <property type="term" value="P:endosomal transport"/>
    <property type="evidence" value="ECO:0007669"/>
    <property type="project" value="TreeGrafter"/>
</dbReference>
<feature type="region of interest" description="Disordered" evidence="2">
    <location>
        <begin position="104"/>
        <end position="161"/>
    </location>
</feature>
<keyword evidence="1" id="KW-0175">Coiled coil</keyword>
<evidence type="ECO:0000256" key="2">
    <source>
        <dbReference type="SAM" id="MobiDB-lite"/>
    </source>
</evidence>
<feature type="compositionally biased region" description="Low complexity" evidence="2">
    <location>
        <begin position="924"/>
        <end position="935"/>
    </location>
</feature>
<feature type="compositionally biased region" description="Low complexity" evidence="2">
    <location>
        <begin position="393"/>
        <end position="409"/>
    </location>
</feature>
<protein>
    <recommendedName>
        <fullName evidence="3">EH domain-containing protein</fullName>
    </recommendedName>
</protein>
<evidence type="ECO:0000313" key="4">
    <source>
        <dbReference type="EMBL" id="GAX19108.1"/>
    </source>
</evidence>
<dbReference type="Proteomes" id="UP000198406">
    <property type="component" value="Unassembled WGS sequence"/>
</dbReference>
<evidence type="ECO:0000256" key="1">
    <source>
        <dbReference type="SAM" id="Coils"/>
    </source>
</evidence>
<dbReference type="GO" id="GO:0006897">
    <property type="term" value="P:endocytosis"/>
    <property type="evidence" value="ECO:0007669"/>
    <property type="project" value="TreeGrafter"/>
</dbReference>
<feature type="domain" description="EH" evidence="3">
    <location>
        <begin position="11"/>
        <end position="114"/>
    </location>
</feature>
<feature type="compositionally biased region" description="Basic and acidic residues" evidence="2">
    <location>
        <begin position="871"/>
        <end position="884"/>
    </location>
</feature>
<evidence type="ECO:0000313" key="5">
    <source>
        <dbReference type="Proteomes" id="UP000198406"/>
    </source>
</evidence>
<feature type="region of interest" description="Disordered" evidence="2">
    <location>
        <begin position="710"/>
        <end position="738"/>
    </location>
</feature>
<gene>
    <name evidence="4" type="ORF">FisN_3Lh047</name>
</gene>
<dbReference type="GO" id="GO:0005737">
    <property type="term" value="C:cytoplasm"/>
    <property type="evidence" value="ECO:0007669"/>
    <property type="project" value="TreeGrafter"/>
</dbReference>
<proteinExistence type="predicted"/>
<feature type="compositionally biased region" description="Low complexity" evidence="2">
    <location>
        <begin position="114"/>
        <end position="135"/>
    </location>
</feature>
<dbReference type="PANTHER" id="PTHR11216:SF174">
    <property type="entry name" value="GH06923P"/>
    <property type="match status" value="1"/>
</dbReference>
<dbReference type="OrthoDB" id="524326at2759"/>
<sequence length="1008" mass="108707">MAMSYVPTEEEVPYYNSLFAMADTQRGGLVGGAQAKQFFSRSTLPEEVLKNVWTIADQPTTNSLDRPKFAVAVRLIQLIQNGVKGQGTDLRAPEGVVLKPAFFEGVPLPPTEAPPQQQQTQQPAPPAQQMQQAQPLDMPLRPPMHQQQPPPGPPHDNRALTVQDPYMLSPTEQARYEELFPAYAQPDGFVYGKEAVELFFKSGVPKIDLAAIWKMVDEPVDNRLDKLEFAMAMHLIVCVSRKNLPMPPSLPISLKQLRSQRPQQSPGLSPQPTLPVANAISSPQMQPKQGILPPPMQSQPGMGMPPPQMQPQQGMGMPPPHLQPQQGMGMSPPHMQPQQGMGMPPPHMQPQPPLGVGMPPPQMQPQKSMGMNPLQRMQPLQEGTGVPSPPMQPQQAMGTPPPQMMQQPSSPKPNMQPPPQSIPSPSRGSMGMGMPPPPLQSWSAPSMEQSHMKHESIGGNVSVMSQLSAPPPLPSGGASISDAFDGLDGMGSGPTDMNSYLASAPPVHTVSSIDAANQQEEALVPPSAPVTMQPELPSPQVKPHFEMPPHMRSGMPATGLSTTSESQDLEQLRELLQKLQAENIALKAQMGHLAEEESVVTKQVSQTAAELSQLSSQLTQVRAQMLASKARLMEATAELNVAKERKGVIQDLITEVSSTREAIDDATRGVEESLQQVKLQSVPPPLPQTNSLEGDLFGFDAAPAPAPALEETAVPEPPSRYDSSQYTAPKEPMQSQGHQDNFIQTAPSQASYDDSINGHHKRENSSGWFSGGIMGGEFGGAMGQATSAPLSLNASAGNVLSPQAINELKAKHREAENVARDAEESRRQIVAQTDELRRLADEAEKNLREYSKETDEKKKKKGMFGGGRGKKKDEKHASDLAEDARTKKEAFLQAQSQLNDAISLAKDTKAEVERLAKEIEDAEISAASAASMESAPPQHQPQSTLPSYNPPAESQSQPPNYGGYSESPYGVMGGPSNSPYNPSVMGGGGFEIPTPSATYDVYDNPFAS</sequence>
<feature type="compositionally biased region" description="Pro residues" evidence="2">
    <location>
        <begin position="343"/>
        <end position="363"/>
    </location>
</feature>
<keyword evidence="5" id="KW-1185">Reference proteome</keyword>
<dbReference type="InterPro" id="IPR000261">
    <property type="entry name" value="EH_dom"/>
</dbReference>
<dbReference type="Pfam" id="PF12763">
    <property type="entry name" value="EH"/>
    <property type="match status" value="2"/>
</dbReference>
<dbReference type="PROSITE" id="PS50031">
    <property type="entry name" value="EH"/>
    <property type="match status" value="2"/>
</dbReference>
<dbReference type="EMBL" id="BDSP01000134">
    <property type="protein sequence ID" value="GAX19108.1"/>
    <property type="molecule type" value="Genomic_DNA"/>
</dbReference>
<name>A0A1Z5JZ48_FISSO</name>
<feature type="region of interest" description="Disordered" evidence="2">
    <location>
        <begin position="848"/>
        <end position="884"/>
    </location>
</feature>
<dbReference type="GO" id="GO:0005886">
    <property type="term" value="C:plasma membrane"/>
    <property type="evidence" value="ECO:0007669"/>
    <property type="project" value="TreeGrafter"/>
</dbReference>
<accession>A0A1Z5JZ48</accession>
<feature type="compositionally biased region" description="Polar residues" evidence="2">
    <location>
        <begin position="940"/>
        <end position="959"/>
    </location>
</feature>
<feature type="compositionally biased region" description="Polar residues" evidence="2">
    <location>
        <begin position="721"/>
        <end position="738"/>
    </location>
</feature>
<feature type="region of interest" description="Disordered" evidence="2">
    <location>
        <begin position="924"/>
        <end position="987"/>
    </location>
</feature>
<reference evidence="4 5" key="1">
    <citation type="journal article" date="2015" name="Plant Cell">
        <title>Oil accumulation by the oleaginous diatom Fistulifera solaris as revealed by the genome and transcriptome.</title>
        <authorList>
            <person name="Tanaka T."/>
            <person name="Maeda Y."/>
            <person name="Veluchamy A."/>
            <person name="Tanaka M."/>
            <person name="Abida H."/>
            <person name="Marechal E."/>
            <person name="Bowler C."/>
            <person name="Muto M."/>
            <person name="Sunaga Y."/>
            <person name="Tanaka M."/>
            <person name="Yoshino T."/>
            <person name="Taniguchi T."/>
            <person name="Fukuda Y."/>
            <person name="Nemoto M."/>
            <person name="Matsumoto M."/>
            <person name="Wong P.S."/>
            <person name="Aburatani S."/>
            <person name="Fujibuchi W."/>
        </authorList>
    </citation>
    <scope>NUCLEOTIDE SEQUENCE [LARGE SCALE GENOMIC DNA]</scope>
    <source>
        <strain evidence="4 5">JPCC DA0580</strain>
    </source>
</reference>
<dbReference type="CDD" id="cd00052">
    <property type="entry name" value="EH"/>
    <property type="match status" value="1"/>
</dbReference>
<feature type="compositionally biased region" description="Low complexity" evidence="2">
    <location>
        <begin position="423"/>
        <end position="433"/>
    </location>
</feature>
<feature type="compositionally biased region" description="Low complexity" evidence="2">
    <location>
        <begin position="323"/>
        <end position="342"/>
    </location>
</feature>
<feature type="compositionally biased region" description="Pro residues" evidence="2">
    <location>
        <begin position="410"/>
        <end position="422"/>
    </location>
</feature>
<dbReference type="Gene3D" id="1.10.238.10">
    <property type="entry name" value="EF-hand"/>
    <property type="match status" value="2"/>
</dbReference>
<organism evidence="4 5">
    <name type="scientific">Fistulifera solaris</name>
    <name type="common">Oleaginous diatom</name>
    <dbReference type="NCBI Taxonomy" id="1519565"/>
    <lineage>
        <taxon>Eukaryota</taxon>
        <taxon>Sar</taxon>
        <taxon>Stramenopiles</taxon>
        <taxon>Ochrophyta</taxon>
        <taxon>Bacillariophyta</taxon>
        <taxon>Bacillariophyceae</taxon>
        <taxon>Bacillariophycidae</taxon>
        <taxon>Naviculales</taxon>
        <taxon>Naviculaceae</taxon>
        <taxon>Fistulifera</taxon>
    </lineage>
</organism>
<feature type="compositionally biased region" description="Basic and acidic residues" evidence="2">
    <location>
        <begin position="848"/>
        <end position="857"/>
    </location>
</feature>
<dbReference type="PANTHER" id="PTHR11216">
    <property type="entry name" value="EH DOMAIN"/>
    <property type="match status" value="1"/>
</dbReference>
<evidence type="ECO:0000259" key="3">
    <source>
        <dbReference type="PROSITE" id="PS50031"/>
    </source>
</evidence>
<dbReference type="InParanoid" id="A0A1Z5JZ48"/>
<feature type="compositionally biased region" description="Pro residues" evidence="2">
    <location>
        <begin position="292"/>
        <end position="309"/>
    </location>
</feature>
<dbReference type="SMART" id="SM00027">
    <property type="entry name" value="EH"/>
    <property type="match status" value="2"/>
</dbReference>
<dbReference type="SUPFAM" id="SSF47473">
    <property type="entry name" value="EF-hand"/>
    <property type="match status" value="2"/>
</dbReference>